<evidence type="ECO:0000256" key="3">
    <source>
        <dbReference type="ARBA" id="ARBA00004496"/>
    </source>
</evidence>
<keyword evidence="11" id="KW-0694">RNA-binding</keyword>
<evidence type="ECO:0000256" key="5">
    <source>
        <dbReference type="ARBA" id="ARBA00012161"/>
    </source>
</evidence>
<dbReference type="InterPro" id="IPR006941">
    <property type="entry name" value="RNase_CAF1"/>
</dbReference>
<keyword evidence="13" id="KW-0804">Transcription</keyword>
<feature type="compositionally biased region" description="Polar residues" evidence="15">
    <location>
        <begin position="24"/>
        <end position="40"/>
    </location>
</feature>
<reference evidence="16" key="1">
    <citation type="submission" date="2022-10" db="EMBL/GenBank/DDBJ databases">
        <title>Culturing micro-colonial fungi from biological soil crusts in the Mojave desert and describing Neophaeococcomyces mojavensis, and introducing the new genera and species Taxawa tesnikishii.</title>
        <authorList>
            <person name="Kurbessoian T."/>
            <person name="Stajich J.E."/>
        </authorList>
    </citation>
    <scope>NUCLEOTIDE SEQUENCE</scope>
    <source>
        <strain evidence="16">TK_1</strain>
    </source>
</reference>
<keyword evidence="10" id="KW-0269">Exonuclease</keyword>
<sequence>MPPTAGRYHQSNPSNPFAHYNPHAIQQPSHIPQANPSLRAQNLGGHPGFAGGNVFGPGAGNGGLQGHFGGGGGLAGGGGTGLASQEAQMRFAHAPAIQQQAHDGPTPAPGAKGMGTRIREVWRNNLAQEMQMLRSLVEKYPYISMESKDTEFPGVVARPMGEFNSKASYHYQTVRCNVDLLKIIQLGITLFSASGQTPPVRADPSTLQASGAYTNNLIVCPTTWTFNFQFSLESDMYNEESIQLLQKSGSDFTKHAENGIDPLEFGSLLITSGLVLTDDVHWISFHSGYDFAYLVKLMWCQPLPNDEDDYRALVSTFFPQLLDVKYLLRHAQKLHQRNALPSDAAKAVLNELGTKSALQDLADHLGCARVGTQHQAGSDAWLTGTVFWLMRAKFFEGHIPEDLNGQMWGLTGVGAPASAATQAAILAANQGHAAGGGQAVNGTGAGGGALGAAFQFHGREGGPSTPTTGTAGLAGTPQPGSQGQGHGMGSLTPGGMFGNFSYGK</sequence>
<comment type="caution">
    <text evidence="16">The sequence shown here is derived from an EMBL/GenBank/DDBJ whole genome shotgun (WGS) entry which is preliminary data.</text>
</comment>
<dbReference type="InterPro" id="IPR012337">
    <property type="entry name" value="RNaseH-like_sf"/>
</dbReference>
<evidence type="ECO:0000256" key="15">
    <source>
        <dbReference type="SAM" id="MobiDB-lite"/>
    </source>
</evidence>
<dbReference type="EC" id="3.1.13.4" evidence="5"/>
<evidence type="ECO:0000313" key="17">
    <source>
        <dbReference type="Proteomes" id="UP001172684"/>
    </source>
</evidence>
<keyword evidence="9" id="KW-0378">Hydrolase</keyword>
<dbReference type="EMBL" id="JAPDRL010000055">
    <property type="protein sequence ID" value="KAJ9661711.1"/>
    <property type="molecule type" value="Genomic_DNA"/>
</dbReference>
<comment type="subcellular location">
    <subcellularLocation>
        <location evidence="3">Cytoplasm</location>
    </subcellularLocation>
    <subcellularLocation>
        <location evidence="2">Nucleus</location>
    </subcellularLocation>
</comment>
<keyword evidence="7" id="KW-0540">Nuclease</keyword>
<evidence type="ECO:0000256" key="13">
    <source>
        <dbReference type="ARBA" id="ARBA00023163"/>
    </source>
</evidence>
<keyword evidence="12" id="KW-0805">Transcription regulation</keyword>
<evidence type="ECO:0000256" key="12">
    <source>
        <dbReference type="ARBA" id="ARBA00023015"/>
    </source>
</evidence>
<evidence type="ECO:0000256" key="9">
    <source>
        <dbReference type="ARBA" id="ARBA00022801"/>
    </source>
</evidence>
<comment type="catalytic activity">
    <reaction evidence="1">
        <text>Exonucleolytic cleavage of poly(A) to 5'-AMP.</text>
        <dbReference type="EC" id="3.1.13.4"/>
    </reaction>
</comment>
<dbReference type="SUPFAM" id="SSF53098">
    <property type="entry name" value="Ribonuclease H-like"/>
    <property type="match status" value="1"/>
</dbReference>
<dbReference type="Pfam" id="PF04857">
    <property type="entry name" value="CAF1"/>
    <property type="match status" value="2"/>
</dbReference>
<proteinExistence type="inferred from homology"/>
<keyword evidence="8" id="KW-0479">Metal-binding</keyword>
<feature type="compositionally biased region" description="Gly residues" evidence="15">
    <location>
        <begin position="45"/>
        <end position="56"/>
    </location>
</feature>
<keyword evidence="6" id="KW-0963">Cytoplasm</keyword>
<evidence type="ECO:0000256" key="7">
    <source>
        <dbReference type="ARBA" id="ARBA00022722"/>
    </source>
</evidence>
<name>A0ABQ9NM06_9PEZI</name>
<accession>A0ABQ9NM06</accession>
<evidence type="ECO:0000256" key="4">
    <source>
        <dbReference type="ARBA" id="ARBA00008372"/>
    </source>
</evidence>
<gene>
    <name evidence="16" type="primary">POP2</name>
    <name evidence="16" type="ORF">H2201_006382</name>
</gene>
<comment type="similarity">
    <text evidence="4">Belongs to the CAF1 family.</text>
</comment>
<evidence type="ECO:0000256" key="11">
    <source>
        <dbReference type="ARBA" id="ARBA00022884"/>
    </source>
</evidence>
<evidence type="ECO:0000256" key="2">
    <source>
        <dbReference type="ARBA" id="ARBA00004123"/>
    </source>
</evidence>
<evidence type="ECO:0000256" key="6">
    <source>
        <dbReference type="ARBA" id="ARBA00022490"/>
    </source>
</evidence>
<evidence type="ECO:0000256" key="8">
    <source>
        <dbReference type="ARBA" id="ARBA00022723"/>
    </source>
</evidence>
<organism evidence="16 17">
    <name type="scientific">Coniosporium apollinis</name>
    <dbReference type="NCBI Taxonomy" id="61459"/>
    <lineage>
        <taxon>Eukaryota</taxon>
        <taxon>Fungi</taxon>
        <taxon>Dikarya</taxon>
        <taxon>Ascomycota</taxon>
        <taxon>Pezizomycotina</taxon>
        <taxon>Dothideomycetes</taxon>
        <taxon>Dothideomycetes incertae sedis</taxon>
        <taxon>Coniosporium</taxon>
    </lineage>
</organism>
<feature type="region of interest" description="Disordered" evidence="15">
    <location>
        <begin position="457"/>
        <end position="504"/>
    </location>
</feature>
<evidence type="ECO:0000256" key="10">
    <source>
        <dbReference type="ARBA" id="ARBA00022839"/>
    </source>
</evidence>
<feature type="region of interest" description="Disordered" evidence="15">
    <location>
        <begin position="1"/>
        <end position="56"/>
    </location>
</feature>
<dbReference type="Gene3D" id="3.30.420.10">
    <property type="entry name" value="Ribonuclease H-like superfamily/Ribonuclease H"/>
    <property type="match status" value="1"/>
</dbReference>
<feature type="compositionally biased region" description="Low complexity" evidence="15">
    <location>
        <begin position="462"/>
        <end position="480"/>
    </location>
</feature>
<dbReference type="InterPro" id="IPR039637">
    <property type="entry name" value="CNOT7/CNOT8/Pop2"/>
</dbReference>
<dbReference type="PANTHER" id="PTHR10797">
    <property type="entry name" value="CCR4-NOT TRANSCRIPTION COMPLEX SUBUNIT"/>
    <property type="match status" value="1"/>
</dbReference>
<dbReference type="Proteomes" id="UP001172684">
    <property type="component" value="Unassembled WGS sequence"/>
</dbReference>
<dbReference type="InterPro" id="IPR036397">
    <property type="entry name" value="RNaseH_sf"/>
</dbReference>
<evidence type="ECO:0000256" key="14">
    <source>
        <dbReference type="ARBA" id="ARBA00023242"/>
    </source>
</evidence>
<protein>
    <recommendedName>
        <fullName evidence="5">poly(A)-specific ribonuclease</fullName>
        <ecNumber evidence="5">3.1.13.4</ecNumber>
    </recommendedName>
</protein>
<evidence type="ECO:0000256" key="1">
    <source>
        <dbReference type="ARBA" id="ARBA00001663"/>
    </source>
</evidence>
<evidence type="ECO:0000313" key="16">
    <source>
        <dbReference type="EMBL" id="KAJ9661711.1"/>
    </source>
</evidence>
<keyword evidence="17" id="KW-1185">Reference proteome</keyword>
<keyword evidence="14" id="KW-0539">Nucleus</keyword>